<organism evidence="2 3">
    <name type="scientific">Polymorphum gilvum (strain LMG 25793 / CGMCC 1.9160 / SL003B-26A1)</name>
    <dbReference type="NCBI Taxonomy" id="991905"/>
    <lineage>
        <taxon>Bacteria</taxon>
        <taxon>Pseudomonadati</taxon>
        <taxon>Pseudomonadota</taxon>
        <taxon>Alphaproteobacteria</taxon>
        <taxon>Rhodobacterales</taxon>
        <taxon>Paracoccaceae</taxon>
        <taxon>Polymorphum</taxon>
    </lineage>
</organism>
<feature type="region of interest" description="Disordered" evidence="1">
    <location>
        <begin position="1"/>
        <end position="38"/>
    </location>
</feature>
<dbReference type="Proteomes" id="UP000008130">
    <property type="component" value="Chromosome"/>
</dbReference>
<evidence type="ECO:0000313" key="2">
    <source>
        <dbReference type="EMBL" id="ADZ71636.1"/>
    </source>
</evidence>
<accession>F2IXL2</accession>
<name>F2IXL2_POLGS</name>
<evidence type="ECO:0000256" key="1">
    <source>
        <dbReference type="SAM" id="MobiDB-lite"/>
    </source>
</evidence>
<dbReference type="EMBL" id="CP002568">
    <property type="protein sequence ID" value="ADZ71636.1"/>
    <property type="molecule type" value="Genomic_DNA"/>
</dbReference>
<dbReference type="KEGG" id="pgv:SL003B_3213"/>
<protein>
    <submittedName>
        <fullName evidence="2">Uncharacterized protein</fullName>
    </submittedName>
</protein>
<dbReference type="HOGENOM" id="CLU_2357324_0_0_5"/>
<sequence length="96" mass="10576">MANRPAFPRKGVGRNTKFPLRPKAAALRQSRASGPGSGHVDPFIFNLRSIKINFENKDISEVFRVAGPVGRGMRVSVDDCLRPSVRLRRTTARGTS</sequence>
<gene>
    <name evidence="2" type="ordered locus">SL003B_3213</name>
</gene>
<dbReference type="STRING" id="991905.SL003B_3213"/>
<evidence type="ECO:0000313" key="3">
    <source>
        <dbReference type="Proteomes" id="UP000008130"/>
    </source>
</evidence>
<keyword evidence="3" id="KW-1185">Reference proteome</keyword>
<dbReference type="AlphaFoldDB" id="F2IXL2"/>
<proteinExistence type="predicted"/>
<reference evidence="2 3" key="1">
    <citation type="journal article" date="2011" name="J. Bacteriol.">
        <title>Complete genome sequence of Polymorphum gilvum SL003B-26A1T, a crude oil-degrading bacterium from oil-polluted saline soil.</title>
        <authorList>
            <person name="Li S.G."/>
            <person name="Tang Y.Q."/>
            <person name="Nie Y."/>
            <person name="Cai M."/>
            <person name="Wu X.L."/>
        </authorList>
    </citation>
    <scope>NUCLEOTIDE SEQUENCE [LARGE SCALE GENOMIC DNA]</scope>
    <source>
        <strain evidence="3">LMG 25793 / CGMCC 1.9160 / SL003B-26A1</strain>
    </source>
</reference>